<dbReference type="InterPro" id="IPR050168">
    <property type="entry name" value="AAA_ATPase_domain"/>
</dbReference>
<accession>Q384F6</accession>
<proteinExistence type="predicted"/>
<protein>
    <submittedName>
        <fullName evidence="2">ATPase, putative</fullName>
    </submittedName>
</protein>
<evidence type="ECO:0000313" key="3">
    <source>
        <dbReference type="Proteomes" id="UP000008524"/>
    </source>
</evidence>
<dbReference type="RefSeq" id="XP_828937.1">
    <property type="nucleotide sequence ID" value="XM_823844.1"/>
</dbReference>
<dbReference type="Gene3D" id="3.40.50.300">
    <property type="entry name" value="P-loop containing nucleotide triphosphate hydrolases"/>
    <property type="match status" value="2"/>
</dbReference>
<dbReference type="SUPFAM" id="SSF52540">
    <property type="entry name" value="P-loop containing nucleoside triphosphate hydrolases"/>
    <property type="match status" value="2"/>
</dbReference>
<evidence type="ECO:0000313" key="2">
    <source>
        <dbReference type="EMBL" id="EAN79825.1"/>
    </source>
</evidence>
<dbReference type="GO" id="GO:0005524">
    <property type="term" value="F:ATP binding"/>
    <property type="evidence" value="ECO:0007669"/>
    <property type="project" value="InterPro"/>
</dbReference>
<evidence type="ECO:0000259" key="1">
    <source>
        <dbReference type="SMART" id="SM00382"/>
    </source>
</evidence>
<dbReference type="InParanoid" id="Q384F6"/>
<dbReference type="FunFam" id="3.40.50.300:FF:002738">
    <property type="entry name" value="Putative ATPase"/>
    <property type="match status" value="1"/>
</dbReference>
<dbReference type="KEGG" id="tbr:Tb11.12.0007"/>
<dbReference type="InterPro" id="IPR003593">
    <property type="entry name" value="AAA+_ATPase"/>
</dbReference>
<dbReference type="PANTHER" id="PTHR23077:SF159">
    <property type="entry name" value="PUTATIVE-RELATED"/>
    <property type="match status" value="1"/>
</dbReference>
<keyword evidence="3" id="KW-1185">Reference proteome</keyword>
<dbReference type="eggNOG" id="KOG0730">
    <property type="taxonomic scope" value="Eukaryota"/>
</dbReference>
<gene>
    <name evidence="2" type="ORF">Tb11.12.0007</name>
</gene>
<dbReference type="EMBL" id="CH464491">
    <property type="protein sequence ID" value="EAN79825.1"/>
    <property type="molecule type" value="Genomic_DNA"/>
</dbReference>
<dbReference type="GO" id="GO:0000160">
    <property type="term" value="P:phosphorelay signal transduction system"/>
    <property type="evidence" value="ECO:0000255"/>
    <property type="project" value="GeneDB"/>
</dbReference>
<name>Q384F6_TRYB2</name>
<feature type="domain" description="AAA+ ATPase" evidence="1">
    <location>
        <begin position="99"/>
        <end position="291"/>
    </location>
</feature>
<reference evidence="2 3" key="1">
    <citation type="journal article" date="2005" name="Science">
        <title>Comparative genomics of trypanosomatid parasitic protozoa.</title>
        <authorList>
            <person name="El-Sayed N.M."/>
            <person name="Myler P.J."/>
            <person name="Blandin G."/>
            <person name="Berriman M."/>
            <person name="Crabtree J."/>
            <person name="Aggarwal G."/>
            <person name="Caler E."/>
            <person name="Renauld H."/>
            <person name="Worthey E.A."/>
            <person name="Hertz-Fowler C."/>
            <person name="Ghedin E."/>
            <person name="Peacock C."/>
            <person name="Bartholomeu D.C."/>
            <person name="Haas B.J."/>
            <person name="Tran A.N."/>
            <person name="Wortman J.R."/>
            <person name="Alsmark U.C."/>
            <person name="Angiuoli S."/>
            <person name="Anupama A."/>
            <person name="Badger J."/>
            <person name="Bringaud F."/>
            <person name="Cadag E."/>
            <person name="Carlton J.M."/>
            <person name="Cerqueira G.C."/>
            <person name="Creasy T."/>
            <person name="Delcher A.L."/>
            <person name="Djikeng A."/>
            <person name="Embley T.M."/>
            <person name="Hauser C."/>
            <person name="Ivens A.C."/>
            <person name="Kummerfeld S.K."/>
            <person name="Pereira-Leal J.B."/>
            <person name="Nilsson D."/>
            <person name="Peterson J."/>
            <person name="Salzberg S.L."/>
            <person name="Shallom J."/>
            <person name="Silva J.C."/>
            <person name="Sundaram J."/>
            <person name="Westenberger S."/>
            <person name="White O."/>
            <person name="Melville S.E."/>
            <person name="Donelson J.E."/>
            <person name="Andersson B."/>
            <person name="Stuart K.D."/>
            <person name="Hall N."/>
        </authorList>
    </citation>
    <scope>NUCLEOTIDE SEQUENCE [LARGE SCALE GENOMIC DNA]</scope>
    <source>
        <strain evidence="2 3">927/4 GUTat10.1</strain>
    </source>
</reference>
<dbReference type="PaxDb" id="5691-EAN79825"/>
<dbReference type="GO" id="GO:0005654">
    <property type="term" value="C:nucleoplasm"/>
    <property type="evidence" value="ECO:0006056"/>
    <property type="project" value="Others"/>
</dbReference>
<feature type="domain" description="AAA+ ATPase" evidence="1">
    <location>
        <begin position="444"/>
        <end position="582"/>
    </location>
</feature>
<dbReference type="InterPro" id="IPR027417">
    <property type="entry name" value="P-loop_NTPase"/>
</dbReference>
<sequence length="700" mass="76306">MRLCNKWQILDLCTYLLFKWHPLHIFFSSCPWETKKHSLASTIGKRLCMRKGGNDAFNNSSQEGLRVVGEVGRTTPPSAFEHARDLICGILANWPYPSQAVSLLLCGPSGNGKSYLVRAAAEKVRTQDFHRHVIAVMPSLAHSLSRRHADGSTAFRKDIRRAIQTAVMNEELSLPNSSGGLGVSGGTEFAVLVVLDHMELFLSAASDAATPAQGSGPKSGLVVDVAPLNPSVLCDLYDVLRGRELFDRGELTAMNLKVVLFVTLFSGSYDDVDPFARAKLFCSHVSLNTPTERERLTFFTGHADLPYTLCTALAARTGGIIYRGLVEIIEHAKSIFCNVVSEEGRLLLSNEDAESARNDGSSDYSNASNAVGLAVNVSLHVIRAFAASDSAAARDFRRSVGYVDVQQTRWDDIAGLDSAKSTLKRLVLQPLQSNLVYQRFGLQPSTGVLLYGPPGTGKTMLARAIATELNASFIYLDLPQLIQAEMGESERRLREFFDAARDRSPSVMFIDELQAAFGARSRTASVHDSRLVSQFLNLLDAAREDSSYFTLFVGATNVVHTLDGELLRAGRLDTMVEVPPLDEEARLGLVRRVVYGEWVAWAAYAATEAAGNLRCGMDGMEALTRRLVDGTVGFSGAQLRQTLNVFALQFLRLRCGTTTGSGNAASTITLQDTAAGMDASESHNRIEEALRFALSSAVRY</sequence>
<dbReference type="GeneID" id="3665093"/>
<dbReference type="AlphaFoldDB" id="Q384F6"/>
<dbReference type="GO" id="GO:0016887">
    <property type="term" value="F:ATP hydrolysis activity"/>
    <property type="evidence" value="ECO:0000255"/>
    <property type="project" value="GeneDB"/>
</dbReference>
<dbReference type="Proteomes" id="UP000008524">
    <property type="component" value="Chromosome 11"/>
</dbReference>
<organism evidence="2 3">
    <name type="scientific">Trypanosoma brucei brucei (strain 927/4 GUTat10.1)</name>
    <dbReference type="NCBI Taxonomy" id="185431"/>
    <lineage>
        <taxon>Eukaryota</taxon>
        <taxon>Discoba</taxon>
        <taxon>Euglenozoa</taxon>
        <taxon>Kinetoplastea</taxon>
        <taxon>Metakinetoplastina</taxon>
        <taxon>Trypanosomatida</taxon>
        <taxon>Trypanosomatidae</taxon>
        <taxon>Trypanosoma</taxon>
    </lineage>
</organism>
<dbReference type="PANTHER" id="PTHR23077">
    <property type="entry name" value="AAA-FAMILY ATPASE"/>
    <property type="match status" value="1"/>
</dbReference>
<dbReference type="OrthoDB" id="10254455at2759"/>
<dbReference type="GO" id="GO:0006355">
    <property type="term" value="P:regulation of DNA-templated transcription"/>
    <property type="evidence" value="ECO:0000255"/>
    <property type="project" value="GeneDB"/>
</dbReference>
<reference evidence="2 3" key="2">
    <citation type="journal article" date="2005" name="Science">
        <title>The genome of the African trypanosome Trypanosoma brucei.</title>
        <authorList>
            <person name="Berriman M."/>
            <person name="Ghedin E."/>
            <person name="Hertz-Fowler C."/>
            <person name="Blandin G."/>
            <person name="Renauld H."/>
            <person name="Bartholomeu D.C."/>
            <person name="Lennard N.J."/>
            <person name="Caler E."/>
            <person name="Hamlin N.E."/>
            <person name="Haas B."/>
            <person name="Bohme U."/>
            <person name="Hannick L."/>
            <person name="Aslett M.A."/>
            <person name="Shallom J."/>
            <person name="Marcello L."/>
            <person name="Hou L."/>
            <person name="Wickstead B."/>
            <person name="Alsmark U.C."/>
            <person name="Arrowsmith C."/>
            <person name="Atkin R.J."/>
            <person name="Barron A.J."/>
            <person name="Bringaud F."/>
            <person name="Brooks K."/>
            <person name="Carrington M."/>
            <person name="Cherevach I."/>
            <person name="Chillingworth T.J."/>
            <person name="Churcher C."/>
            <person name="Clark L.N."/>
            <person name="Corton C.H."/>
            <person name="Cronin A."/>
            <person name="Davies R.M."/>
            <person name="Doggett J."/>
            <person name="Djikeng A."/>
            <person name="Feldblyum T."/>
            <person name="Field M.C."/>
            <person name="Fraser A."/>
            <person name="Goodhead I."/>
            <person name="Hance Z."/>
            <person name="Harper D."/>
            <person name="Harris B.R."/>
            <person name="Hauser H."/>
            <person name="Hostetler J."/>
            <person name="Ivens A."/>
            <person name="Jagels K."/>
            <person name="Johnson D."/>
            <person name="Johnson J."/>
            <person name="Jones K."/>
            <person name="Kerhornou A.X."/>
            <person name="Koo H."/>
            <person name="Larke N."/>
            <person name="Landfear S."/>
            <person name="Larkin C."/>
            <person name="Leech V."/>
            <person name="Line A."/>
            <person name="Lord A."/>
            <person name="Macleod A."/>
            <person name="Mooney P.J."/>
            <person name="Moule S."/>
            <person name="Martin D.M."/>
            <person name="Morgan G.W."/>
            <person name="Mungall K."/>
            <person name="Norbertczak H."/>
            <person name="Ormond D."/>
            <person name="Pai G."/>
            <person name="Peacock C.S."/>
            <person name="Peterson J."/>
            <person name="Quail M.A."/>
            <person name="Rabbinowitsch E."/>
            <person name="Rajandream M.A."/>
            <person name="Reitter C."/>
            <person name="Salzberg S.L."/>
            <person name="Sanders M."/>
            <person name="Schobel S."/>
            <person name="Sharp S."/>
            <person name="Simmonds M."/>
            <person name="Simpson A.J."/>
            <person name="Tallon L."/>
            <person name="Turner C.M."/>
            <person name="Tait A."/>
            <person name="Tivey A.R."/>
            <person name="Van Aken S."/>
            <person name="Walker D."/>
            <person name="Wanless D."/>
            <person name="Wang S."/>
            <person name="White B."/>
            <person name="White O."/>
            <person name="Whitehead S."/>
            <person name="Woodward J."/>
            <person name="Wortman J."/>
            <person name="Adams M.D."/>
            <person name="Embley T.M."/>
            <person name="Gull K."/>
            <person name="Ullu E."/>
            <person name="Barry J.D."/>
            <person name="Fairlamb A.H."/>
            <person name="Opperdoes F."/>
            <person name="Barrell B.G."/>
            <person name="Donelson J.E."/>
            <person name="Hall N."/>
            <person name="Fraser C.M."/>
            <person name="Melville S.E."/>
            <person name="El-Sayed N.M."/>
        </authorList>
    </citation>
    <scope>NUCLEOTIDE SEQUENCE [LARGE SCALE GENOMIC DNA]</scope>
    <source>
        <strain evidence="2 3">927/4 GUTat10.1</strain>
    </source>
</reference>
<dbReference type="PROSITE" id="PS51257">
    <property type="entry name" value="PROKAR_LIPOPROTEIN"/>
    <property type="match status" value="1"/>
</dbReference>
<dbReference type="SMART" id="SM00382">
    <property type="entry name" value="AAA"/>
    <property type="match status" value="2"/>
</dbReference>
<dbReference type="GO" id="GO:0005737">
    <property type="term" value="C:cytoplasm"/>
    <property type="evidence" value="ECO:0006056"/>
    <property type="project" value="Others"/>
</dbReference>
<dbReference type="InterPro" id="IPR003959">
    <property type="entry name" value="ATPase_AAA_core"/>
</dbReference>
<dbReference type="Pfam" id="PF00004">
    <property type="entry name" value="AAA"/>
    <property type="match status" value="1"/>
</dbReference>
<dbReference type="STRING" id="185431.Q384F6"/>